<dbReference type="PANTHER" id="PTHR12480:SF6">
    <property type="entry name" value="2-OXOGLUTARATE AND IRON-DEPENDENT OXYGENASE JMJD4"/>
    <property type="match status" value="1"/>
</dbReference>
<dbReference type="GO" id="GO:0016706">
    <property type="term" value="F:2-oxoglutarate-dependent dioxygenase activity"/>
    <property type="evidence" value="ECO:0007669"/>
    <property type="project" value="TreeGrafter"/>
</dbReference>
<comment type="similarity">
    <text evidence="1">Belongs to the JMJD6 family.</text>
</comment>
<dbReference type="Proteomes" id="UP000639338">
    <property type="component" value="Unassembled WGS sequence"/>
</dbReference>
<dbReference type="PANTHER" id="PTHR12480">
    <property type="entry name" value="ARGININE DEMETHYLASE AND LYSYL-HYDROXYLASE JMJD"/>
    <property type="match status" value="1"/>
</dbReference>
<comment type="catalytic activity">
    <reaction evidence="2">
        <text>L-lysyl-[protein] + 2-oxoglutarate + O2 = 4-hydroxy-L-lysyl-[protein] + succinate + CO2</text>
        <dbReference type="Rhea" id="RHEA:57156"/>
        <dbReference type="Rhea" id="RHEA-COMP:9752"/>
        <dbReference type="Rhea" id="RHEA-COMP:15084"/>
        <dbReference type="ChEBI" id="CHEBI:15379"/>
        <dbReference type="ChEBI" id="CHEBI:16526"/>
        <dbReference type="ChEBI" id="CHEBI:16810"/>
        <dbReference type="ChEBI" id="CHEBI:29969"/>
        <dbReference type="ChEBI" id="CHEBI:30031"/>
        <dbReference type="ChEBI" id="CHEBI:141495"/>
    </reaction>
</comment>
<keyword evidence="6" id="KW-1185">Reference proteome</keyword>
<dbReference type="GO" id="GO:0005737">
    <property type="term" value="C:cytoplasm"/>
    <property type="evidence" value="ECO:0007669"/>
    <property type="project" value="TreeGrafter"/>
</dbReference>
<dbReference type="InterPro" id="IPR041667">
    <property type="entry name" value="Cupin_8"/>
</dbReference>
<evidence type="ECO:0000256" key="3">
    <source>
        <dbReference type="ARBA" id="ARBA00082904"/>
    </source>
</evidence>
<dbReference type="EMBL" id="JACMRX010000005">
    <property type="protein sequence ID" value="KAF7989433.1"/>
    <property type="molecule type" value="Genomic_DNA"/>
</dbReference>
<dbReference type="PROSITE" id="PS51184">
    <property type="entry name" value="JMJC"/>
    <property type="match status" value="1"/>
</dbReference>
<name>A0A835CPR6_APHGI</name>
<dbReference type="Gene3D" id="2.60.120.650">
    <property type="entry name" value="Cupin"/>
    <property type="match status" value="1"/>
</dbReference>
<evidence type="ECO:0000313" key="6">
    <source>
        <dbReference type="Proteomes" id="UP000639338"/>
    </source>
</evidence>
<evidence type="ECO:0000313" key="5">
    <source>
        <dbReference type="EMBL" id="KAF7989433.1"/>
    </source>
</evidence>
<dbReference type="GO" id="GO:0045905">
    <property type="term" value="P:positive regulation of translational termination"/>
    <property type="evidence" value="ECO:0007669"/>
    <property type="project" value="TreeGrafter"/>
</dbReference>
<organism evidence="5 6">
    <name type="scientific">Aphidius gifuensis</name>
    <name type="common">Parasitoid wasp</name>
    <dbReference type="NCBI Taxonomy" id="684658"/>
    <lineage>
        <taxon>Eukaryota</taxon>
        <taxon>Metazoa</taxon>
        <taxon>Ecdysozoa</taxon>
        <taxon>Arthropoda</taxon>
        <taxon>Hexapoda</taxon>
        <taxon>Insecta</taxon>
        <taxon>Pterygota</taxon>
        <taxon>Neoptera</taxon>
        <taxon>Endopterygota</taxon>
        <taxon>Hymenoptera</taxon>
        <taxon>Apocrita</taxon>
        <taxon>Ichneumonoidea</taxon>
        <taxon>Braconidae</taxon>
        <taxon>Aphidiinae</taxon>
        <taxon>Aphidius</taxon>
    </lineage>
</organism>
<dbReference type="GO" id="GO:0043565">
    <property type="term" value="F:sequence-specific DNA binding"/>
    <property type="evidence" value="ECO:0007669"/>
    <property type="project" value="TreeGrafter"/>
</dbReference>
<accession>A0A835CPR6</accession>
<dbReference type="InterPro" id="IPR003347">
    <property type="entry name" value="JmjC_dom"/>
</dbReference>
<reference evidence="5 6" key="1">
    <citation type="submission" date="2020-08" db="EMBL/GenBank/DDBJ databases">
        <title>Aphidius gifuensis genome sequencing and assembly.</title>
        <authorList>
            <person name="Du Z."/>
        </authorList>
    </citation>
    <scope>NUCLEOTIDE SEQUENCE [LARGE SCALE GENOMIC DNA]</scope>
    <source>
        <strain evidence="5">YNYX2018</strain>
        <tissue evidence="5">Adults</tissue>
    </source>
</reference>
<dbReference type="OrthoDB" id="203487at2759"/>
<sequence length="414" mass="48633">METIEINSTIKNNVSNNNSNKKIKRIHPSTSYNEFFTNYLQPNQPCVIQSGITNNWPCGTHWNQNKAPNLNYLQQIYGQSDVPVANCHVKYFNAHEKTTMKMHDYINYWINYINNSYNNNSPLLYLKDWHCLKDTNKAIYNVPKFFASDWLNEYYLAHPELNDDYMFVYMGPKGSWTSFHVDVFKSYSWSANIVGKKRWLLLKPGCEKLYYDSYGNLPHDIETLINNNTDDNNNNNNSGDDDNDILEIIQEPGEIVFVPSGYYHQVTNIEDTISINHNFINSCNIWNIWIELKLSLNDVMNEIKDCYDMDNWNDQCQLLLKASNGINYIEFYKFLYFILTKRIDSLNNNKQCCSFDKFTLGYNHCIFDIKSAKYVLDNFIEDVNDKNIFDIVIVDNNVDELIEKINDILLIVDI</sequence>
<dbReference type="SUPFAM" id="SSF51197">
    <property type="entry name" value="Clavaminate synthase-like"/>
    <property type="match status" value="1"/>
</dbReference>
<dbReference type="SMART" id="SM00558">
    <property type="entry name" value="JmjC"/>
    <property type="match status" value="1"/>
</dbReference>
<proteinExistence type="inferred from homology"/>
<dbReference type="InterPro" id="IPR050910">
    <property type="entry name" value="JMJD6_ArgDemeth/LysHydrox"/>
</dbReference>
<gene>
    <name evidence="5" type="ORF">HCN44_008107</name>
</gene>
<dbReference type="AlphaFoldDB" id="A0A835CPR6"/>
<dbReference type="Pfam" id="PF13621">
    <property type="entry name" value="Cupin_8"/>
    <property type="match status" value="1"/>
</dbReference>
<protein>
    <recommendedName>
        <fullName evidence="3">Jumonji domain-containing protein 4</fullName>
    </recommendedName>
</protein>
<comment type="caution">
    <text evidence="5">The sequence shown here is derived from an EMBL/GenBank/DDBJ whole genome shotgun (WGS) entry which is preliminary data.</text>
</comment>
<evidence type="ECO:0000256" key="2">
    <source>
        <dbReference type="ARBA" id="ARBA00047762"/>
    </source>
</evidence>
<evidence type="ECO:0000259" key="4">
    <source>
        <dbReference type="PROSITE" id="PS51184"/>
    </source>
</evidence>
<dbReference type="GO" id="GO:0005634">
    <property type="term" value="C:nucleus"/>
    <property type="evidence" value="ECO:0007669"/>
    <property type="project" value="TreeGrafter"/>
</dbReference>
<feature type="domain" description="JmjC" evidence="4">
    <location>
        <begin position="131"/>
        <end position="296"/>
    </location>
</feature>
<evidence type="ECO:0000256" key="1">
    <source>
        <dbReference type="ARBA" id="ARBA00038068"/>
    </source>
</evidence>